<proteinExistence type="inferred from homology"/>
<dbReference type="SUPFAM" id="SSF47928">
    <property type="entry name" value="N-terminal domain of the delta subunit of the F1F0-ATP synthase"/>
    <property type="match status" value="1"/>
</dbReference>
<evidence type="ECO:0000256" key="6">
    <source>
        <dbReference type="ARBA" id="ARBA00023310"/>
    </source>
</evidence>
<comment type="function">
    <text evidence="7">This protein is part of the stalk that links CF(0) to CF(1). It either transmits conformational changes from CF(0) to CF(1) or is implicated in proton conduction.</text>
</comment>
<dbReference type="AlphaFoldDB" id="A0A933SBD4"/>
<dbReference type="Pfam" id="PF00213">
    <property type="entry name" value="OSCP"/>
    <property type="match status" value="1"/>
</dbReference>
<evidence type="ECO:0000256" key="2">
    <source>
        <dbReference type="ARBA" id="ARBA00022448"/>
    </source>
</evidence>
<keyword evidence="2 7" id="KW-0813">Transport</keyword>
<comment type="function">
    <text evidence="7">F(1)F(0) ATP synthase produces ATP from ADP in the presence of a proton or sodium gradient. F-type ATPases consist of two structural domains, F(1) containing the extramembraneous catalytic core and F(0) containing the membrane proton channel, linked together by a central stalk and a peripheral stalk. During catalysis, ATP synthesis in the catalytic domain of F(1) is coupled via a rotary mechanism of the central stalk subunits to proton translocation.</text>
</comment>
<sequence>MKDNNVSGRYAKALYLLTEKQTAKGADTLVPELERTLGDLKALAELVKPGSKAGAFLTNPQVSPAEKRRVLSVALKGRAMRTVEVFGDLLLRKKRLNLMVEIAHDFETLVERAKGLQRAQVVSAVPLTPAEIDRLRNELERTTGKKITITTQVDPALVGGAYVRIGDRVVDRSVTTLLQAIANKLYEVSV</sequence>
<dbReference type="GO" id="GO:0005886">
    <property type="term" value="C:plasma membrane"/>
    <property type="evidence" value="ECO:0007669"/>
    <property type="project" value="UniProtKB-SubCell"/>
</dbReference>
<dbReference type="InterPro" id="IPR000711">
    <property type="entry name" value="ATPase_OSCP/dsu"/>
</dbReference>
<dbReference type="PANTHER" id="PTHR11910">
    <property type="entry name" value="ATP SYNTHASE DELTA CHAIN"/>
    <property type="match status" value="1"/>
</dbReference>
<gene>
    <name evidence="7 8" type="primary">atpH</name>
    <name evidence="8" type="ORF">HZA61_07920</name>
</gene>
<dbReference type="HAMAP" id="MF_01416">
    <property type="entry name" value="ATP_synth_delta_bact"/>
    <property type="match status" value="1"/>
</dbReference>
<evidence type="ECO:0000313" key="8">
    <source>
        <dbReference type="EMBL" id="MBI5169397.1"/>
    </source>
</evidence>
<dbReference type="GO" id="GO:0045259">
    <property type="term" value="C:proton-transporting ATP synthase complex"/>
    <property type="evidence" value="ECO:0007669"/>
    <property type="project" value="UniProtKB-KW"/>
</dbReference>
<dbReference type="InterPro" id="IPR026015">
    <property type="entry name" value="ATP_synth_OSCP/delta_N_sf"/>
</dbReference>
<keyword evidence="3 7" id="KW-0375">Hydrogen ion transport</keyword>
<keyword evidence="7" id="KW-1003">Cell membrane</keyword>
<dbReference type="PROSITE" id="PS00389">
    <property type="entry name" value="ATPASE_DELTA"/>
    <property type="match status" value="1"/>
</dbReference>
<comment type="subcellular location">
    <subcellularLocation>
        <location evidence="7">Cell membrane</location>
        <topology evidence="7">Peripheral membrane protein</topology>
    </subcellularLocation>
    <subcellularLocation>
        <location evidence="1">Membrane</location>
    </subcellularLocation>
</comment>
<comment type="similarity">
    <text evidence="7">Belongs to the ATPase delta chain family.</text>
</comment>
<dbReference type="NCBIfam" id="TIGR01145">
    <property type="entry name" value="ATP_synt_delta"/>
    <property type="match status" value="1"/>
</dbReference>
<comment type="caution">
    <text evidence="8">The sequence shown here is derived from an EMBL/GenBank/DDBJ whole genome shotgun (WGS) entry which is preliminary data.</text>
</comment>
<keyword evidence="5 7" id="KW-0472">Membrane</keyword>
<evidence type="ECO:0000313" key="9">
    <source>
        <dbReference type="Proteomes" id="UP000696931"/>
    </source>
</evidence>
<dbReference type="InterPro" id="IPR020781">
    <property type="entry name" value="ATPase_OSCP/d_CS"/>
</dbReference>
<protein>
    <recommendedName>
        <fullName evidence="7">ATP synthase subunit delta</fullName>
    </recommendedName>
    <alternativeName>
        <fullName evidence="7">ATP synthase F(1) sector subunit delta</fullName>
    </alternativeName>
    <alternativeName>
        <fullName evidence="7">F-type ATPase subunit delta</fullName>
        <shortName evidence="7">F-ATPase subunit delta</shortName>
    </alternativeName>
</protein>
<dbReference type="EMBL" id="JACRIW010000051">
    <property type="protein sequence ID" value="MBI5169397.1"/>
    <property type="molecule type" value="Genomic_DNA"/>
</dbReference>
<accession>A0A933SBD4</accession>
<keyword evidence="6 7" id="KW-0066">ATP synthesis</keyword>
<evidence type="ECO:0000256" key="3">
    <source>
        <dbReference type="ARBA" id="ARBA00022781"/>
    </source>
</evidence>
<evidence type="ECO:0000256" key="7">
    <source>
        <dbReference type="HAMAP-Rule" id="MF_01416"/>
    </source>
</evidence>
<name>A0A933SBD4_UNCEI</name>
<dbReference type="PRINTS" id="PR00125">
    <property type="entry name" value="ATPASEDELTA"/>
</dbReference>
<dbReference type="Gene3D" id="1.10.520.20">
    <property type="entry name" value="N-terminal domain of the delta subunit of the F1F0-ATP synthase"/>
    <property type="match status" value="1"/>
</dbReference>
<organism evidence="8 9">
    <name type="scientific">Eiseniibacteriota bacterium</name>
    <dbReference type="NCBI Taxonomy" id="2212470"/>
    <lineage>
        <taxon>Bacteria</taxon>
        <taxon>Candidatus Eiseniibacteriota</taxon>
    </lineage>
</organism>
<dbReference type="Proteomes" id="UP000696931">
    <property type="component" value="Unassembled WGS sequence"/>
</dbReference>
<evidence type="ECO:0000256" key="5">
    <source>
        <dbReference type="ARBA" id="ARBA00023136"/>
    </source>
</evidence>
<evidence type="ECO:0000256" key="4">
    <source>
        <dbReference type="ARBA" id="ARBA00023065"/>
    </source>
</evidence>
<reference evidence="8" key="1">
    <citation type="submission" date="2020-07" db="EMBL/GenBank/DDBJ databases">
        <title>Huge and variable diversity of episymbiotic CPR bacteria and DPANN archaea in groundwater ecosystems.</title>
        <authorList>
            <person name="He C.Y."/>
            <person name="Keren R."/>
            <person name="Whittaker M."/>
            <person name="Farag I.F."/>
            <person name="Doudna J."/>
            <person name="Cate J.H.D."/>
            <person name="Banfield J.F."/>
        </authorList>
    </citation>
    <scope>NUCLEOTIDE SEQUENCE</scope>
    <source>
        <strain evidence="8">NC_groundwater_1813_Pr3_B-0.1um_71_17</strain>
    </source>
</reference>
<keyword evidence="7" id="KW-0139">CF(1)</keyword>
<keyword evidence="4 7" id="KW-0406">Ion transport</keyword>
<evidence type="ECO:0000256" key="1">
    <source>
        <dbReference type="ARBA" id="ARBA00004370"/>
    </source>
</evidence>
<dbReference type="GO" id="GO:0046933">
    <property type="term" value="F:proton-transporting ATP synthase activity, rotational mechanism"/>
    <property type="evidence" value="ECO:0007669"/>
    <property type="project" value="UniProtKB-UniRule"/>
</dbReference>